<dbReference type="PROSITE" id="PS01315">
    <property type="entry name" value="CDS"/>
    <property type="match status" value="1"/>
</dbReference>
<evidence type="ECO:0000256" key="7">
    <source>
        <dbReference type="ARBA" id="ARBA00022516"/>
    </source>
</evidence>
<evidence type="ECO:0000256" key="17">
    <source>
        <dbReference type="SAM" id="MobiDB-lite"/>
    </source>
</evidence>
<evidence type="ECO:0000256" key="1">
    <source>
        <dbReference type="ARBA" id="ARBA00001698"/>
    </source>
</evidence>
<dbReference type="GO" id="GO:0004605">
    <property type="term" value="F:phosphatidate cytidylyltransferase activity"/>
    <property type="evidence" value="ECO:0007669"/>
    <property type="project" value="UniProtKB-EC"/>
</dbReference>
<evidence type="ECO:0000256" key="14">
    <source>
        <dbReference type="ARBA" id="ARBA00023209"/>
    </source>
</evidence>
<feature type="transmembrane region" description="Helical" evidence="18">
    <location>
        <begin position="47"/>
        <end position="80"/>
    </location>
</feature>
<keyword evidence="11 18" id="KW-1133">Transmembrane helix</keyword>
<dbReference type="PANTHER" id="PTHR13773:SF8">
    <property type="entry name" value="PHOSPHATIDATE CYTIDYLYLTRANSFERASE, PHOTORECEPTOR-SPECIFIC"/>
    <property type="match status" value="1"/>
</dbReference>
<evidence type="ECO:0000256" key="12">
    <source>
        <dbReference type="ARBA" id="ARBA00023098"/>
    </source>
</evidence>
<keyword evidence="8 16" id="KW-0808">Transferase</keyword>
<evidence type="ECO:0000256" key="16">
    <source>
        <dbReference type="RuleBase" id="RU003938"/>
    </source>
</evidence>
<feature type="transmembrane region" description="Helical" evidence="18">
    <location>
        <begin position="204"/>
        <end position="224"/>
    </location>
</feature>
<comment type="subcellular location">
    <subcellularLocation>
        <location evidence="2">Membrane</location>
        <topology evidence="2">Multi-pass membrane protein</topology>
    </subcellularLocation>
</comment>
<evidence type="ECO:0000256" key="4">
    <source>
        <dbReference type="ARBA" id="ARBA00005189"/>
    </source>
</evidence>
<evidence type="ECO:0000256" key="13">
    <source>
        <dbReference type="ARBA" id="ARBA00023136"/>
    </source>
</evidence>
<evidence type="ECO:0000256" key="15">
    <source>
        <dbReference type="ARBA" id="ARBA00023264"/>
    </source>
</evidence>
<keyword evidence="13 18" id="KW-0472">Membrane</keyword>
<feature type="transmembrane region" description="Helical" evidence="18">
    <location>
        <begin position="245"/>
        <end position="264"/>
    </location>
</feature>
<comment type="pathway">
    <text evidence="4">Lipid metabolism.</text>
</comment>
<comment type="catalytic activity">
    <reaction evidence="1 16">
        <text>a 1,2-diacyl-sn-glycero-3-phosphate + CTP + H(+) = a CDP-1,2-diacyl-sn-glycerol + diphosphate</text>
        <dbReference type="Rhea" id="RHEA:16229"/>
        <dbReference type="ChEBI" id="CHEBI:15378"/>
        <dbReference type="ChEBI" id="CHEBI:33019"/>
        <dbReference type="ChEBI" id="CHEBI:37563"/>
        <dbReference type="ChEBI" id="CHEBI:58332"/>
        <dbReference type="ChEBI" id="CHEBI:58608"/>
        <dbReference type="EC" id="2.7.7.41"/>
    </reaction>
</comment>
<evidence type="ECO:0000256" key="5">
    <source>
        <dbReference type="ARBA" id="ARBA00010185"/>
    </source>
</evidence>
<keyword evidence="7" id="KW-0444">Lipid biosynthesis</keyword>
<evidence type="ECO:0000256" key="2">
    <source>
        <dbReference type="ARBA" id="ARBA00004141"/>
    </source>
</evidence>
<evidence type="ECO:0000256" key="11">
    <source>
        <dbReference type="ARBA" id="ARBA00022989"/>
    </source>
</evidence>
<feature type="compositionally biased region" description="Basic and acidic residues" evidence="17">
    <location>
        <begin position="8"/>
        <end position="22"/>
    </location>
</feature>
<keyword evidence="15" id="KW-1208">Phospholipid metabolism</keyword>
<proteinExistence type="inferred from homology"/>
<dbReference type="GO" id="GO:0016024">
    <property type="term" value="P:CDP-diacylglycerol biosynthetic process"/>
    <property type="evidence" value="ECO:0007669"/>
    <property type="project" value="UniProtKB-UniPathway"/>
</dbReference>
<name>A0A7S0ZCN5_9RHOD</name>
<dbReference type="PANTHER" id="PTHR13773">
    <property type="entry name" value="PHOSPHATIDATE CYTIDYLYLTRANSFERASE"/>
    <property type="match status" value="1"/>
</dbReference>
<protein>
    <recommendedName>
        <fullName evidence="6 16">Phosphatidate cytidylyltransferase</fullName>
        <ecNumber evidence="6 16">2.7.7.41</ecNumber>
    </recommendedName>
</protein>
<evidence type="ECO:0000256" key="9">
    <source>
        <dbReference type="ARBA" id="ARBA00022692"/>
    </source>
</evidence>
<keyword evidence="9 16" id="KW-0812">Transmembrane</keyword>
<dbReference type="UniPathway" id="UPA00557">
    <property type="reaction ID" value="UER00614"/>
</dbReference>
<gene>
    <name evidence="19" type="ORF">TOLI1172_LOCUS2117</name>
</gene>
<dbReference type="InterPro" id="IPR016720">
    <property type="entry name" value="PC_Trfase_euk"/>
</dbReference>
<sequence>MSSTSTEIKPKVDSLDESKKESSTSAVESNGESKKKATKKADHNPRIIFTLIMMIGMLGILYCGHIAVCIFVVICGAMIFKEILALGFVKSKAVSPSGEGVPHFRTVNWGFYFTSLYFVFGKSILHHFDEMNAPFTQHSVYKYLIRHHSFLAFSMYVVFFLAFVMTLQPGCYKFQFGAFARSHVAIFLVLLSTNLMILNVKAGLIWFLLPCILVIVNDSFAYLVGRRYGKTMLVRVSPNKTVEGFVGGALCTLAFAFLAAWILSQMPLYYCPKPDFTDCGFVCRVVCEKPLIFVKQPVGIPPNLLRAIRDTFGADFQVEVVPMQLHALALAMFAAIIAPFGGFFASGLKRAFEVKDFADLIPGHGGVTDRMDCQLLMAVFTYVYTINFVQQHAPDVAKLMAMASELSMQEQQELLVEISLSLTRKGIDVAQLISNGFQS</sequence>
<evidence type="ECO:0000256" key="18">
    <source>
        <dbReference type="SAM" id="Phobius"/>
    </source>
</evidence>
<dbReference type="AlphaFoldDB" id="A0A7S0ZCN5"/>
<keyword evidence="10 16" id="KW-0548">Nucleotidyltransferase</keyword>
<feature type="transmembrane region" description="Helical" evidence="18">
    <location>
        <begin position="325"/>
        <end position="345"/>
    </location>
</feature>
<evidence type="ECO:0000256" key="8">
    <source>
        <dbReference type="ARBA" id="ARBA00022679"/>
    </source>
</evidence>
<feature type="region of interest" description="Disordered" evidence="17">
    <location>
        <begin position="1"/>
        <end position="38"/>
    </location>
</feature>
<dbReference type="InterPro" id="IPR000374">
    <property type="entry name" value="PC_trans"/>
</dbReference>
<dbReference type="Pfam" id="PF01148">
    <property type="entry name" value="CTP_transf_1"/>
    <property type="match status" value="1"/>
</dbReference>
<evidence type="ECO:0000256" key="3">
    <source>
        <dbReference type="ARBA" id="ARBA00005119"/>
    </source>
</evidence>
<keyword evidence="14" id="KW-0594">Phospholipid biosynthesis</keyword>
<evidence type="ECO:0000256" key="10">
    <source>
        <dbReference type="ARBA" id="ARBA00022695"/>
    </source>
</evidence>
<feature type="transmembrane region" description="Helical" evidence="18">
    <location>
        <begin position="148"/>
        <end position="167"/>
    </location>
</feature>
<evidence type="ECO:0000313" key="19">
    <source>
        <dbReference type="EMBL" id="CAD8817728.1"/>
    </source>
</evidence>
<reference evidence="19" key="1">
    <citation type="submission" date="2021-01" db="EMBL/GenBank/DDBJ databases">
        <authorList>
            <person name="Corre E."/>
            <person name="Pelletier E."/>
            <person name="Niang G."/>
            <person name="Scheremetjew M."/>
            <person name="Finn R."/>
            <person name="Kale V."/>
            <person name="Holt S."/>
            <person name="Cochrane G."/>
            <person name="Meng A."/>
            <person name="Brown T."/>
            <person name="Cohen L."/>
        </authorList>
    </citation>
    <scope>NUCLEOTIDE SEQUENCE</scope>
    <source>
        <strain evidence="19">CCMP3278</strain>
    </source>
</reference>
<dbReference type="EMBL" id="HBFP01002967">
    <property type="protein sequence ID" value="CAD8817728.1"/>
    <property type="molecule type" value="Transcribed_RNA"/>
</dbReference>
<comment type="similarity">
    <text evidence="5 16">Belongs to the CDS family.</text>
</comment>
<organism evidence="19">
    <name type="scientific">Timspurckia oligopyrenoides</name>
    <dbReference type="NCBI Taxonomy" id="708627"/>
    <lineage>
        <taxon>Eukaryota</taxon>
        <taxon>Rhodophyta</taxon>
        <taxon>Bangiophyceae</taxon>
        <taxon>Porphyridiales</taxon>
        <taxon>Porphyridiaceae</taxon>
        <taxon>Timspurckia</taxon>
    </lineage>
</organism>
<feature type="transmembrane region" description="Helical" evidence="18">
    <location>
        <begin position="179"/>
        <end position="198"/>
    </location>
</feature>
<accession>A0A7S0ZCN5</accession>
<dbReference type="GO" id="GO:0005789">
    <property type="term" value="C:endoplasmic reticulum membrane"/>
    <property type="evidence" value="ECO:0007669"/>
    <property type="project" value="TreeGrafter"/>
</dbReference>
<keyword evidence="12" id="KW-0443">Lipid metabolism</keyword>
<dbReference type="EC" id="2.7.7.41" evidence="6 16"/>
<comment type="pathway">
    <text evidence="3 16">Phospholipid metabolism; CDP-diacylglycerol biosynthesis; CDP-diacylglycerol from sn-glycerol 3-phosphate: step 3/3.</text>
</comment>
<evidence type="ECO:0000256" key="6">
    <source>
        <dbReference type="ARBA" id="ARBA00012487"/>
    </source>
</evidence>